<comment type="subcellular location">
    <subcellularLocation>
        <location evidence="10">Cytoplasm</location>
    </subcellularLocation>
</comment>
<comment type="pathway">
    <text evidence="2">Carbohydrate biosynthesis; Calvin cycle.</text>
</comment>
<evidence type="ECO:0000259" key="13">
    <source>
        <dbReference type="Pfam" id="PF18913"/>
    </source>
</evidence>
<dbReference type="HAMAP" id="MF_01855">
    <property type="entry name" value="FBPase_class1"/>
    <property type="match status" value="1"/>
</dbReference>
<feature type="domain" description="Fructose-1-6-bisphosphatase class I N-terminal" evidence="12">
    <location>
        <begin position="27"/>
        <end position="180"/>
    </location>
</feature>
<dbReference type="GO" id="GO:0030388">
    <property type="term" value="P:fructose 1,6-bisphosphate metabolic process"/>
    <property type="evidence" value="ECO:0007669"/>
    <property type="project" value="TreeGrafter"/>
</dbReference>
<keyword evidence="9 10" id="KW-0119">Carbohydrate metabolism</keyword>
<evidence type="ECO:0000256" key="3">
    <source>
        <dbReference type="ARBA" id="ARBA00010941"/>
    </source>
</evidence>
<feature type="binding site" evidence="10">
    <location>
        <position position="274"/>
    </location>
    <ligand>
        <name>Mg(2+)</name>
        <dbReference type="ChEBI" id="CHEBI:18420"/>
        <label>2</label>
    </ligand>
</feature>
<dbReference type="InterPro" id="IPR033391">
    <property type="entry name" value="FBPase_N"/>
</dbReference>
<dbReference type="InterPro" id="IPR020548">
    <property type="entry name" value="Fructose_bisphosphatase_AS"/>
</dbReference>
<proteinExistence type="inferred from homology"/>
<dbReference type="EMBL" id="JACHIH010000002">
    <property type="protein sequence ID" value="MBB5045909.1"/>
    <property type="molecule type" value="Genomic_DNA"/>
</dbReference>
<keyword evidence="8 10" id="KW-0460">Magnesium</keyword>
<dbReference type="InterPro" id="IPR000146">
    <property type="entry name" value="FBPase_class-1"/>
</dbReference>
<evidence type="ECO:0000313" key="15">
    <source>
        <dbReference type="Proteomes" id="UP000542353"/>
    </source>
</evidence>
<evidence type="ECO:0000256" key="8">
    <source>
        <dbReference type="ARBA" id="ARBA00022842"/>
    </source>
</evidence>
<dbReference type="InterPro" id="IPR044015">
    <property type="entry name" value="FBPase_C_dom"/>
</dbReference>
<protein>
    <recommendedName>
        <fullName evidence="10">Fructose-1,6-bisphosphatase class 1</fullName>
        <shortName evidence="10">FBPase class 1</shortName>
        <ecNumber evidence="10">3.1.3.11</ecNumber>
    </recommendedName>
    <alternativeName>
        <fullName evidence="10">D-fructose-1,6-bisphosphate 1-phosphohydrolase class 1</fullName>
    </alternativeName>
</protein>
<comment type="catalytic activity">
    <reaction evidence="1 10">
        <text>beta-D-fructose 1,6-bisphosphate + H2O = beta-D-fructose 6-phosphate + phosphate</text>
        <dbReference type="Rhea" id="RHEA:11064"/>
        <dbReference type="ChEBI" id="CHEBI:15377"/>
        <dbReference type="ChEBI" id="CHEBI:32966"/>
        <dbReference type="ChEBI" id="CHEBI:43474"/>
        <dbReference type="ChEBI" id="CHEBI:57634"/>
        <dbReference type="EC" id="3.1.3.11"/>
    </reaction>
</comment>
<keyword evidence="6 10" id="KW-0479">Metal-binding</keyword>
<evidence type="ECO:0000256" key="1">
    <source>
        <dbReference type="ARBA" id="ARBA00001273"/>
    </source>
</evidence>
<dbReference type="Pfam" id="PF00316">
    <property type="entry name" value="FBPase"/>
    <property type="match status" value="1"/>
</dbReference>
<dbReference type="GO" id="GO:0000287">
    <property type="term" value="F:magnesium ion binding"/>
    <property type="evidence" value="ECO:0007669"/>
    <property type="project" value="UniProtKB-UniRule"/>
</dbReference>
<dbReference type="GO" id="GO:0006094">
    <property type="term" value="P:gluconeogenesis"/>
    <property type="evidence" value="ECO:0007669"/>
    <property type="project" value="UniProtKB-UniRule"/>
</dbReference>
<keyword evidence="5" id="KW-0113">Calvin cycle</keyword>
<keyword evidence="7 10" id="KW-0378">Hydrolase</keyword>
<dbReference type="Gene3D" id="3.40.190.80">
    <property type="match status" value="1"/>
</dbReference>
<dbReference type="SUPFAM" id="SSF56655">
    <property type="entry name" value="Carbohydrate phosphatase"/>
    <property type="match status" value="1"/>
</dbReference>
<evidence type="ECO:0000256" key="10">
    <source>
        <dbReference type="HAMAP-Rule" id="MF_01855"/>
    </source>
</evidence>
<dbReference type="GO" id="GO:0006002">
    <property type="term" value="P:fructose 6-phosphate metabolic process"/>
    <property type="evidence" value="ECO:0007669"/>
    <property type="project" value="TreeGrafter"/>
</dbReference>
<dbReference type="CDD" id="cd00354">
    <property type="entry name" value="FBPase"/>
    <property type="match status" value="1"/>
</dbReference>
<dbReference type="Gene3D" id="3.30.540.10">
    <property type="entry name" value="Fructose-1,6-Bisphosphatase, subunit A, domain 1"/>
    <property type="match status" value="1"/>
</dbReference>
<feature type="binding site" evidence="10">
    <location>
        <position position="114"/>
    </location>
    <ligand>
        <name>Mg(2+)</name>
        <dbReference type="ChEBI" id="CHEBI:18420"/>
        <label>1</label>
    </ligand>
</feature>
<feature type="binding site" evidence="10">
    <location>
        <position position="202"/>
    </location>
    <ligand>
        <name>substrate</name>
    </ligand>
</feature>
<dbReference type="GO" id="GO:0005986">
    <property type="term" value="P:sucrose biosynthetic process"/>
    <property type="evidence" value="ECO:0007669"/>
    <property type="project" value="TreeGrafter"/>
</dbReference>
<dbReference type="Pfam" id="PF18913">
    <property type="entry name" value="FBPase_C"/>
    <property type="match status" value="1"/>
</dbReference>
<dbReference type="InterPro" id="IPR028343">
    <property type="entry name" value="FBPtase"/>
</dbReference>
<dbReference type="GO" id="GO:0006000">
    <property type="term" value="P:fructose metabolic process"/>
    <property type="evidence" value="ECO:0007669"/>
    <property type="project" value="TreeGrafter"/>
</dbReference>
<dbReference type="PANTHER" id="PTHR11556">
    <property type="entry name" value="FRUCTOSE-1,6-BISPHOSPHATASE-RELATED"/>
    <property type="match status" value="1"/>
</dbReference>
<evidence type="ECO:0000313" key="14">
    <source>
        <dbReference type="EMBL" id="MBB5045909.1"/>
    </source>
</evidence>
<dbReference type="FunFam" id="3.40.190.80:FF:000011">
    <property type="entry name" value="Fructose-1,6-bisphosphatase class 1"/>
    <property type="match status" value="1"/>
</dbReference>
<dbReference type="PIRSF" id="PIRSF500210">
    <property type="entry name" value="FBPtase"/>
    <property type="match status" value="1"/>
</dbReference>
<dbReference type="EC" id="3.1.3.11" evidence="10"/>
<feature type="binding site" evidence="10">
    <location>
        <position position="112"/>
    </location>
    <ligand>
        <name>Mg(2+)</name>
        <dbReference type="ChEBI" id="CHEBI:18420"/>
        <label>1</label>
    </ligand>
</feature>
<evidence type="ECO:0000256" key="2">
    <source>
        <dbReference type="ARBA" id="ARBA00005215"/>
    </source>
</evidence>
<dbReference type="AlphaFoldDB" id="A0A7W7Z0T2"/>
<feature type="binding site" evidence="10">
    <location>
        <begin position="115"/>
        <end position="118"/>
    </location>
    <ligand>
        <name>substrate</name>
    </ligand>
</feature>
<comment type="cofactor">
    <cofactor evidence="10">
        <name>Mg(2+)</name>
        <dbReference type="ChEBI" id="CHEBI:18420"/>
    </cofactor>
    <text evidence="10">Binds 2 magnesium ions per subunit.</text>
</comment>
<feature type="binding site" evidence="10">
    <location>
        <position position="93"/>
    </location>
    <ligand>
        <name>Mg(2+)</name>
        <dbReference type="ChEBI" id="CHEBI:18420"/>
        <label>1</label>
    </ligand>
</feature>
<keyword evidence="15" id="KW-1185">Reference proteome</keyword>
<feature type="domain" description="Fructose-1-6-bisphosphatase class 1 C-terminal" evidence="13">
    <location>
        <begin position="192"/>
        <end position="325"/>
    </location>
</feature>
<evidence type="ECO:0000256" key="4">
    <source>
        <dbReference type="ARBA" id="ARBA00022490"/>
    </source>
</evidence>
<dbReference type="GO" id="GO:0019253">
    <property type="term" value="P:reductive pentose-phosphate cycle"/>
    <property type="evidence" value="ECO:0007669"/>
    <property type="project" value="UniProtKB-KW"/>
</dbReference>
<dbReference type="GO" id="GO:0042132">
    <property type="term" value="F:fructose 1,6-bisphosphate 1-phosphatase activity"/>
    <property type="evidence" value="ECO:0007669"/>
    <property type="project" value="UniProtKB-UniRule"/>
</dbReference>
<reference evidence="14 15" key="1">
    <citation type="submission" date="2020-08" db="EMBL/GenBank/DDBJ databases">
        <title>Genomic Encyclopedia of Type Strains, Phase IV (KMG-IV): sequencing the most valuable type-strain genomes for metagenomic binning, comparative biology and taxonomic classification.</title>
        <authorList>
            <person name="Goeker M."/>
        </authorList>
    </citation>
    <scope>NUCLEOTIDE SEQUENCE [LARGE SCALE GENOMIC DNA]</scope>
    <source>
        <strain evidence="14 15">DSM 12706</strain>
    </source>
</reference>
<dbReference type="NCBIfam" id="NF006779">
    <property type="entry name" value="PRK09293.1-3"/>
    <property type="match status" value="1"/>
</dbReference>
<gene>
    <name evidence="10" type="primary">fbp</name>
    <name evidence="14" type="ORF">HNR60_000644</name>
</gene>
<evidence type="ECO:0000256" key="6">
    <source>
        <dbReference type="ARBA" id="ARBA00022723"/>
    </source>
</evidence>
<dbReference type="GO" id="GO:0005829">
    <property type="term" value="C:cytosol"/>
    <property type="evidence" value="ECO:0007669"/>
    <property type="project" value="TreeGrafter"/>
</dbReference>
<evidence type="ECO:0000259" key="12">
    <source>
        <dbReference type="Pfam" id="PF00316"/>
    </source>
</evidence>
<accession>A0A7W7Z0T2</accession>
<evidence type="ECO:0000256" key="5">
    <source>
        <dbReference type="ARBA" id="ARBA00022567"/>
    </source>
</evidence>
<evidence type="ECO:0000256" key="7">
    <source>
        <dbReference type="ARBA" id="ARBA00022801"/>
    </source>
</evidence>
<dbReference type="PIRSF" id="PIRSF000904">
    <property type="entry name" value="FBPtase_SBPase"/>
    <property type="match status" value="1"/>
</dbReference>
<comment type="caution">
    <text evidence="10">Lacks conserved residue(s) required for the propagation of feature annotation.</text>
</comment>
<comment type="similarity">
    <text evidence="3 10 11">Belongs to the FBPase class 1 family.</text>
</comment>
<evidence type="ECO:0000256" key="9">
    <source>
        <dbReference type="ARBA" id="ARBA00023277"/>
    </source>
</evidence>
<name>A0A7W7Z0T2_9BRAD</name>
<evidence type="ECO:0000256" key="11">
    <source>
        <dbReference type="RuleBase" id="RU000508"/>
    </source>
</evidence>
<comment type="subunit">
    <text evidence="10">Homotetramer.</text>
</comment>
<sequence>MTMQQGLTLSRHTSEYAGTDKLRLAVAAAIDAIAGASIEISELIGRGPLAGITGEAQGSSNADGDVQKDLDVRCDEMIIAGLKKIPFAALASEESETLVLGDPDAPISVAFDPLDGSSNIDTNMTVGTIFSIVPNKPGEPPFSAPGHCQLAAGFVVYGPQTSLVLSVGNGVDIFTLDRRDRTYKCIREQVQIPEHTAEFAINASNHRHWEQPVRDFVEECLAGADGPRSKDFNMRWIGSLVAEAYRILTRGGVFLYPGDSRPGYGDGRLRLLYECHPMAYIIEQAGGGASTGRERVLDLAAKSIHQRAPLIMGSVDKVQRIEVLHNDPAAANITAPLFGHRGLFRV</sequence>
<organism evidence="14 15">
    <name type="scientific">Rhodopseudomonas rhenobacensis</name>
    <dbReference type="NCBI Taxonomy" id="87461"/>
    <lineage>
        <taxon>Bacteria</taxon>
        <taxon>Pseudomonadati</taxon>
        <taxon>Pseudomonadota</taxon>
        <taxon>Alphaproteobacteria</taxon>
        <taxon>Hyphomicrobiales</taxon>
        <taxon>Nitrobacteraceae</taxon>
        <taxon>Rhodopseudomonas</taxon>
    </lineage>
</organism>
<feature type="binding site" evidence="10">
    <location>
        <position position="115"/>
    </location>
    <ligand>
        <name>Mg(2+)</name>
        <dbReference type="ChEBI" id="CHEBI:18420"/>
        <label>2</label>
    </ligand>
</feature>
<dbReference type="PRINTS" id="PR00115">
    <property type="entry name" value="F16BPHPHTASE"/>
</dbReference>
<dbReference type="Proteomes" id="UP000542353">
    <property type="component" value="Unassembled WGS sequence"/>
</dbReference>
<feature type="binding site" evidence="10">
    <location>
        <position position="112"/>
    </location>
    <ligand>
        <name>Mg(2+)</name>
        <dbReference type="ChEBI" id="CHEBI:18420"/>
        <label>2</label>
    </ligand>
</feature>
<dbReference type="NCBIfam" id="NF006780">
    <property type="entry name" value="PRK09293.1-4"/>
    <property type="match status" value="1"/>
</dbReference>
<comment type="caution">
    <text evidence="14">The sequence shown here is derived from an EMBL/GenBank/DDBJ whole genome shotgun (WGS) entry which is preliminary data.</text>
</comment>
<dbReference type="PROSITE" id="PS00124">
    <property type="entry name" value="FBPASE"/>
    <property type="match status" value="1"/>
</dbReference>
<dbReference type="PANTHER" id="PTHR11556:SF35">
    <property type="entry name" value="SEDOHEPTULOSE-1,7-BISPHOSPHATASE, CHLOROPLASTIC"/>
    <property type="match status" value="1"/>
</dbReference>
<keyword evidence="4 10" id="KW-0963">Cytoplasm</keyword>